<gene>
    <name evidence="2" type="ORF">V8G54_019218</name>
</gene>
<evidence type="ECO:0000313" key="3">
    <source>
        <dbReference type="Proteomes" id="UP001374535"/>
    </source>
</evidence>
<evidence type="ECO:0000313" key="2">
    <source>
        <dbReference type="EMBL" id="WVZ05872.1"/>
    </source>
</evidence>
<dbReference type="EMBL" id="CP144695">
    <property type="protein sequence ID" value="WVZ05872.1"/>
    <property type="molecule type" value="Genomic_DNA"/>
</dbReference>
<feature type="transmembrane region" description="Helical" evidence="1">
    <location>
        <begin position="9"/>
        <end position="28"/>
    </location>
</feature>
<organism evidence="2 3">
    <name type="scientific">Vigna mungo</name>
    <name type="common">Black gram</name>
    <name type="synonym">Phaseolus mungo</name>
    <dbReference type="NCBI Taxonomy" id="3915"/>
    <lineage>
        <taxon>Eukaryota</taxon>
        <taxon>Viridiplantae</taxon>
        <taxon>Streptophyta</taxon>
        <taxon>Embryophyta</taxon>
        <taxon>Tracheophyta</taxon>
        <taxon>Spermatophyta</taxon>
        <taxon>Magnoliopsida</taxon>
        <taxon>eudicotyledons</taxon>
        <taxon>Gunneridae</taxon>
        <taxon>Pentapetalae</taxon>
        <taxon>rosids</taxon>
        <taxon>fabids</taxon>
        <taxon>Fabales</taxon>
        <taxon>Fabaceae</taxon>
        <taxon>Papilionoideae</taxon>
        <taxon>50 kb inversion clade</taxon>
        <taxon>NPAAA clade</taxon>
        <taxon>indigoferoid/millettioid clade</taxon>
        <taxon>Phaseoleae</taxon>
        <taxon>Vigna</taxon>
    </lineage>
</organism>
<reference evidence="2 3" key="1">
    <citation type="journal article" date="2023" name="Life. Sci Alliance">
        <title>Evolutionary insights into 3D genome organization and epigenetic landscape of Vigna mungo.</title>
        <authorList>
            <person name="Junaid A."/>
            <person name="Singh B."/>
            <person name="Bhatia S."/>
        </authorList>
    </citation>
    <scope>NUCLEOTIDE SEQUENCE [LARGE SCALE GENOMIC DNA]</scope>
    <source>
        <strain evidence="2">Urdbean</strain>
    </source>
</reference>
<keyword evidence="1" id="KW-0472">Membrane</keyword>
<keyword evidence="1" id="KW-1133">Transmembrane helix</keyword>
<keyword evidence="3" id="KW-1185">Reference proteome</keyword>
<sequence length="136" mass="15252">MKKQASTRLLMWVMICLHAYLIIAAVSLSESNDSTSVCNGSVEDCLRLHHLDSQLPTVSSSHFQRMLAEDNGRKTGRIEDPNIASVKCPMAPTAGNSSNVNEGMKLFMFECFCSSLHCCYATSYFYLAICFRYIYL</sequence>
<name>A0AAQ3NB21_VIGMU</name>
<keyword evidence="1" id="KW-0812">Transmembrane</keyword>
<proteinExistence type="predicted"/>
<dbReference type="Proteomes" id="UP001374535">
    <property type="component" value="Chromosome 6"/>
</dbReference>
<dbReference type="AlphaFoldDB" id="A0AAQ3NB21"/>
<evidence type="ECO:0000256" key="1">
    <source>
        <dbReference type="SAM" id="Phobius"/>
    </source>
</evidence>
<accession>A0AAQ3NB21</accession>
<protein>
    <submittedName>
        <fullName evidence="2">Uncharacterized protein</fullName>
    </submittedName>
</protein>